<name>A0ACC2VCV6_9TREE</name>
<comment type="caution">
    <text evidence="1">The sequence shown here is derived from an EMBL/GenBank/DDBJ whole genome shotgun (WGS) entry which is preliminary data.</text>
</comment>
<dbReference type="EMBL" id="JASBWT010000018">
    <property type="protein sequence ID" value="KAJ9096777.1"/>
    <property type="molecule type" value="Genomic_DNA"/>
</dbReference>
<evidence type="ECO:0000313" key="1">
    <source>
        <dbReference type="EMBL" id="KAJ9096777.1"/>
    </source>
</evidence>
<evidence type="ECO:0000313" key="2">
    <source>
        <dbReference type="Proteomes" id="UP001227268"/>
    </source>
</evidence>
<sequence length="189" mass="20779">MPRDGMHKESASEYARDNQEKRDECECDFTVSTVEAPRATGAVTSVPSSPKPLPDKAEMISDIELQTWHISEGQALNVIVALVETHAAAATDTESSPVREFLVGAYNEDCSDSRAGQAQAQLTTECLRGEQAIQKCTQCFEGLDDHLRTSATKNAREDKWCVDPTTGEVSRPLGWTESMVKDGDYSDQY</sequence>
<dbReference type="Proteomes" id="UP001227268">
    <property type="component" value="Unassembled WGS sequence"/>
</dbReference>
<keyword evidence="2" id="KW-1185">Reference proteome</keyword>
<organism evidence="1 2">
    <name type="scientific">Naganishia friedmannii</name>
    <dbReference type="NCBI Taxonomy" id="89922"/>
    <lineage>
        <taxon>Eukaryota</taxon>
        <taxon>Fungi</taxon>
        <taxon>Dikarya</taxon>
        <taxon>Basidiomycota</taxon>
        <taxon>Agaricomycotina</taxon>
        <taxon>Tremellomycetes</taxon>
        <taxon>Filobasidiales</taxon>
        <taxon>Filobasidiaceae</taxon>
        <taxon>Naganishia</taxon>
    </lineage>
</organism>
<proteinExistence type="predicted"/>
<accession>A0ACC2VCV6</accession>
<reference evidence="1" key="1">
    <citation type="submission" date="2023-04" db="EMBL/GenBank/DDBJ databases">
        <title>Draft Genome sequencing of Naganishia species isolated from polar environments using Oxford Nanopore Technology.</title>
        <authorList>
            <person name="Leo P."/>
            <person name="Venkateswaran K."/>
        </authorList>
    </citation>
    <scope>NUCLEOTIDE SEQUENCE</scope>
    <source>
        <strain evidence="1">MNA-CCFEE 5423</strain>
    </source>
</reference>
<protein>
    <submittedName>
        <fullName evidence="1">Uncharacterized protein</fullName>
    </submittedName>
</protein>
<gene>
    <name evidence="1" type="ORF">QFC21_005047</name>
</gene>